<comment type="caution">
    <text evidence="3">The sequence shown here is derived from an EMBL/GenBank/DDBJ whole genome shotgun (WGS) entry which is preliminary data.</text>
</comment>
<accession>A0AAV7I0N4</accession>
<keyword evidence="1" id="KW-0862">Zinc</keyword>
<reference evidence="3 4" key="1">
    <citation type="journal article" date="2021" name="J. Hered.">
        <title>A chromosome-level genome assembly of the parasitoid wasp, Cotesia glomerata (Hymenoptera: Braconidae).</title>
        <authorList>
            <person name="Pinto B.J."/>
            <person name="Weis J.J."/>
            <person name="Gamble T."/>
            <person name="Ode P.J."/>
            <person name="Paul R."/>
            <person name="Zaspel J.M."/>
        </authorList>
    </citation>
    <scope>NUCLEOTIDE SEQUENCE [LARGE SCALE GENOMIC DNA]</scope>
    <source>
        <strain evidence="3">CgM1</strain>
    </source>
</reference>
<keyword evidence="1" id="KW-0863">Zinc-finger</keyword>
<dbReference type="InterPro" id="IPR039646">
    <property type="entry name" value="ZNHIT2"/>
</dbReference>
<organism evidence="3 4">
    <name type="scientific">Cotesia glomerata</name>
    <name type="common">Lepidopteran parasitic wasp</name>
    <name type="synonym">Apanteles glomeratus</name>
    <dbReference type="NCBI Taxonomy" id="32391"/>
    <lineage>
        <taxon>Eukaryota</taxon>
        <taxon>Metazoa</taxon>
        <taxon>Ecdysozoa</taxon>
        <taxon>Arthropoda</taxon>
        <taxon>Hexapoda</taxon>
        <taxon>Insecta</taxon>
        <taxon>Pterygota</taxon>
        <taxon>Neoptera</taxon>
        <taxon>Endopterygota</taxon>
        <taxon>Hymenoptera</taxon>
        <taxon>Apocrita</taxon>
        <taxon>Ichneumonoidea</taxon>
        <taxon>Braconidae</taxon>
        <taxon>Microgastrinae</taxon>
        <taxon>Cotesia</taxon>
    </lineage>
</organism>
<dbReference type="SUPFAM" id="SSF144232">
    <property type="entry name" value="HIT/MYND zinc finger-like"/>
    <property type="match status" value="1"/>
</dbReference>
<name>A0AAV7I0N4_COTGL</name>
<dbReference type="InterPro" id="IPR007529">
    <property type="entry name" value="Znf_HIT"/>
</dbReference>
<dbReference type="Proteomes" id="UP000826195">
    <property type="component" value="Unassembled WGS sequence"/>
</dbReference>
<dbReference type="EMBL" id="JAHXZJ010002609">
    <property type="protein sequence ID" value="KAH0540598.1"/>
    <property type="molecule type" value="Genomic_DNA"/>
</dbReference>
<evidence type="ECO:0000313" key="4">
    <source>
        <dbReference type="Proteomes" id="UP000826195"/>
    </source>
</evidence>
<evidence type="ECO:0000313" key="3">
    <source>
        <dbReference type="EMBL" id="KAH0540598.1"/>
    </source>
</evidence>
<evidence type="ECO:0000259" key="2">
    <source>
        <dbReference type="PROSITE" id="PS51083"/>
    </source>
</evidence>
<proteinExistence type="predicted"/>
<protein>
    <recommendedName>
        <fullName evidence="2">HIT-type domain-containing protein</fullName>
    </recommendedName>
</protein>
<evidence type="ECO:0000256" key="1">
    <source>
        <dbReference type="PROSITE-ProRule" id="PRU00453"/>
    </source>
</evidence>
<sequence>MDLSEPDQNLCQLCNSAQGKYTCPRCTKRYCSSECYKSKIHVECSEEFYQECVKAELKSKINNPDDTAKMINILKRHQESLNNEKFTDDYDDEEDEDNSLNLDESFDVVDSDDDDEIPDLADRIKNIDMNNPDDLWAALTDTERQEFEATIYNKETDKLLPQWVPWWSRVDTKLVTEVDDSLDFIKKECPDLIEIHPINGIDKASPLLSHNLVNIVVAYVIMVLHYNGEYQESFRESTEIFLQLNDIIGGDKVFNDDKLAAQAVIEKSVECDILPENGENLVITCH</sequence>
<dbReference type="AlphaFoldDB" id="A0AAV7I0N4"/>
<feature type="domain" description="HIT-type" evidence="2">
    <location>
        <begin position="11"/>
        <end position="44"/>
    </location>
</feature>
<dbReference type="PANTHER" id="PTHR15555">
    <property type="entry name" value="ZINC FINGER HIT DOMAIN CONTAINING PROTEIN 2 PROTEIN FON -RELATED"/>
    <property type="match status" value="1"/>
</dbReference>
<dbReference type="PROSITE" id="PS51083">
    <property type="entry name" value="ZF_HIT"/>
    <property type="match status" value="1"/>
</dbReference>
<dbReference type="GO" id="GO:0008270">
    <property type="term" value="F:zinc ion binding"/>
    <property type="evidence" value="ECO:0007669"/>
    <property type="project" value="UniProtKB-UniRule"/>
</dbReference>
<keyword evidence="1" id="KW-0479">Metal-binding</keyword>
<dbReference type="CDD" id="cd23024">
    <property type="entry name" value="zf-HIT_ZNHIT2-3"/>
    <property type="match status" value="1"/>
</dbReference>
<gene>
    <name evidence="3" type="ORF">KQX54_018459</name>
</gene>
<keyword evidence="4" id="KW-1185">Reference proteome</keyword>
<dbReference type="Gene3D" id="3.30.60.190">
    <property type="match status" value="1"/>
</dbReference>
<dbReference type="Pfam" id="PF04438">
    <property type="entry name" value="zf-HIT"/>
    <property type="match status" value="1"/>
</dbReference>
<dbReference type="PANTHER" id="PTHR15555:SF0">
    <property type="entry name" value="ZINC FINGER HIT DOMAIN-CONTAINING PROTEIN 2"/>
    <property type="match status" value="1"/>
</dbReference>